<protein>
    <submittedName>
        <fullName evidence="1">Uncharacterized protein</fullName>
    </submittedName>
</protein>
<dbReference type="EMBL" id="CM024796">
    <property type="protein sequence ID" value="KAG8000489.1"/>
    <property type="molecule type" value="Genomic_DNA"/>
</dbReference>
<evidence type="ECO:0000313" key="1">
    <source>
        <dbReference type="EMBL" id="KAG8000489.1"/>
    </source>
</evidence>
<gene>
    <name evidence="1" type="ORF">GBF38_016859</name>
</gene>
<proteinExistence type="predicted"/>
<accession>A0ACB7EEN9</accession>
<keyword evidence="2" id="KW-1185">Reference proteome</keyword>
<comment type="caution">
    <text evidence="1">The sequence shown here is derived from an EMBL/GenBank/DDBJ whole genome shotgun (WGS) entry which is preliminary data.</text>
</comment>
<dbReference type="Proteomes" id="UP000805704">
    <property type="component" value="Chromosome 8"/>
</dbReference>
<name>A0ACB7EEN9_NIBAL</name>
<evidence type="ECO:0000313" key="2">
    <source>
        <dbReference type="Proteomes" id="UP000805704"/>
    </source>
</evidence>
<organism evidence="1 2">
    <name type="scientific">Nibea albiflora</name>
    <name type="common">Yellow drum</name>
    <name type="synonym">Corvina albiflora</name>
    <dbReference type="NCBI Taxonomy" id="240163"/>
    <lineage>
        <taxon>Eukaryota</taxon>
        <taxon>Metazoa</taxon>
        <taxon>Chordata</taxon>
        <taxon>Craniata</taxon>
        <taxon>Vertebrata</taxon>
        <taxon>Euteleostomi</taxon>
        <taxon>Actinopterygii</taxon>
        <taxon>Neopterygii</taxon>
        <taxon>Teleostei</taxon>
        <taxon>Neoteleostei</taxon>
        <taxon>Acanthomorphata</taxon>
        <taxon>Eupercaria</taxon>
        <taxon>Sciaenidae</taxon>
        <taxon>Nibea</taxon>
    </lineage>
</organism>
<sequence length="209" mass="23723">MEEEEDRAESAGSSCLSMKSDQSKDNPLDFSNEPGPSDTNGGLQEVLDEHKISLKTRCERVTEGSDETGSGTLLNRIYTELYITEGQSEEVNTQHEVRQLETASKKKETLHDAPIKCHDIFKALPDQQRHIRVVLTNGVAGVGKKTFSVLSFTLDWADGARRTKMSVWWFCSRFRELNLIKDERFSLLRLLHVFPSHITEGHSREARCL</sequence>
<reference evidence="1" key="1">
    <citation type="submission" date="2020-04" db="EMBL/GenBank/DDBJ databases">
        <title>A chromosome-scale assembly and high-density genetic map of the yellow drum (Nibea albiflora) genome.</title>
        <authorList>
            <person name="Xu D."/>
            <person name="Zhang W."/>
            <person name="Chen R."/>
            <person name="Tan P."/>
            <person name="Wang L."/>
            <person name="Song H."/>
            <person name="Tian L."/>
            <person name="Zhu Q."/>
            <person name="Wang B."/>
        </authorList>
    </citation>
    <scope>NUCLEOTIDE SEQUENCE</scope>
    <source>
        <strain evidence="1">ZJHYS-2018</strain>
    </source>
</reference>